<dbReference type="PANTHER" id="PTHR40275">
    <property type="entry name" value="SSL7038 PROTEIN"/>
    <property type="match status" value="1"/>
</dbReference>
<dbReference type="InterPro" id="IPR014057">
    <property type="entry name" value="HI1420"/>
</dbReference>
<dbReference type="NCBIfam" id="TIGR02684">
    <property type="entry name" value="dnstrm_HI1420"/>
    <property type="match status" value="1"/>
</dbReference>
<accession>A0A1H8QA92</accession>
<dbReference type="PANTHER" id="PTHR40275:SF1">
    <property type="entry name" value="SSL7038 PROTEIN"/>
    <property type="match status" value="1"/>
</dbReference>
<dbReference type="Pfam" id="PF21716">
    <property type="entry name" value="dnstrm_HI1420"/>
    <property type="match status" value="1"/>
</dbReference>
<dbReference type="AlphaFoldDB" id="A0A1H8QA92"/>
<name>A0A1H8QA92_9PROT</name>
<reference evidence="1 2" key="1">
    <citation type="submission" date="2016-10" db="EMBL/GenBank/DDBJ databases">
        <authorList>
            <person name="de Groot N.N."/>
        </authorList>
    </citation>
    <scope>NUCLEOTIDE SEQUENCE [LARGE SCALE GENOMIC DNA]</scope>
    <source>
        <strain evidence="1 2">Nl18</strain>
    </source>
</reference>
<dbReference type="Proteomes" id="UP000183898">
    <property type="component" value="Unassembled WGS sequence"/>
</dbReference>
<dbReference type="InterPro" id="IPR010982">
    <property type="entry name" value="Lambda_DNA-bd_dom_sf"/>
</dbReference>
<gene>
    <name evidence="1" type="ORF">SAMN05216404_1314</name>
</gene>
<proteinExistence type="predicted"/>
<organism evidence="1 2">
    <name type="scientific">Nitrosospira multiformis</name>
    <dbReference type="NCBI Taxonomy" id="1231"/>
    <lineage>
        <taxon>Bacteria</taxon>
        <taxon>Pseudomonadati</taxon>
        <taxon>Pseudomonadota</taxon>
        <taxon>Betaproteobacteria</taxon>
        <taxon>Nitrosomonadales</taxon>
        <taxon>Nitrosomonadaceae</taxon>
        <taxon>Nitrosospira</taxon>
    </lineage>
</organism>
<evidence type="ECO:0000313" key="1">
    <source>
        <dbReference type="EMBL" id="SEO51149.1"/>
    </source>
</evidence>
<dbReference type="RefSeq" id="WP_074749239.1">
    <property type="nucleotide sequence ID" value="NZ_FOCT01000031.1"/>
</dbReference>
<evidence type="ECO:0000313" key="2">
    <source>
        <dbReference type="Proteomes" id="UP000183898"/>
    </source>
</evidence>
<dbReference type="SUPFAM" id="SSF47413">
    <property type="entry name" value="lambda repressor-like DNA-binding domains"/>
    <property type="match status" value="1"/>
</dbReference>
<dbReference type="GO" id="GO:0003677">
    <property type="term" value="F:DNA binding"/>
    <property type="evidence" value="ECO:0007669"/>
    <property type="project" value="InterPro"/>
</dbReference>
<sequence>MSKLKGAVSHHEREIAELSADRELAVEYLKAAMESLDNPDDRAAGLLALRTVAEAYGGLAAVAAEAGISRESLYRTLSPKGNPTLKTLLAVLKTVGLRLSVEPEHHVHG</sequence>
<dbReference type="EMBL" id="FOCT01000031">
    <property type="protein sequence ID" value="SEO51149.1"/>
    <property type="molecule type" value="Genomic_DNA"/>
</dbReference>
<protein>
    <submittedName>
        <fullName evidence="1">Probable addiction module antidote protein</fullName>
    </submittedName>
</protein>